<evidence type="ECO:0000313" key="2">
    <source>
        <dbReference type="Proteomes" id="UP000308600"/>
    </source>
</evidence>
<dbReference type="Proteomes" id="UP000308600">
    <property type="component" value="Unassembled WGS sequence"/>
</dbReference>
<keyword evidence="2" id="KW-1185">Reference proteome</keyword>
<accession>A0ACD3AM62</accession>
<name>A0ACD3AM62_9AGAR</name>
<gene>
    <name evidence="1" type="ORF">BDN72DRAFT_859774</name>
</gene>
<protein>
    <submittedName>
        <fullName evidence="1">Uncharacterized protein</fullName>
    </submittedName>
</protein>
<evidence type="ECO:0000313" key="1">
    <source>
        <dbReference type="EMBL" id="TFK66587.1"/>
    </source>
</evidence>
<organism evidence="1 2">
    <name type="scientific">Pluteus cervinus</name>
    <dbReference type="NCBI Taxonomy" id="181527"/>
    <lineage>
        <taxon>Eukaryota</taxon>
        <taxon>Fungi</taxon>
        <taxon>Dikarya</taxon>
        <taxon>Basidiomycota</taxon>
        <taxon>Agaricomycotina</taxon>
        <taxon>Agaricomycetes</taxon>
        <taxon>Agaricomycetidae</taxon>
        <taxon>Agaricales</taxon>
        <taxon>Pluteineae</taxon>
        <taxon>Pluteaceae</taxon>
        <taxon>Pluteus</taxon>
    </lineage>
</organism>
<dbReference type="EMBL" id="ML208400">
    <property type="protein sequence ID" value="TFK66587.1"/>
    <property type="molecule type" value="Genomic_DNA"/>
</dbReference>
<proteinExistence type="predicted"/>
<sequence>MSCGFSSHQLPPEDPAIARQKIDEEIAQLEARIVTLKVSRNAFSPFARLHPEIIQDIFVLTSRARKQKKIGKTAFLLSWICHSWRNLAHQSSKLWSYIDFVHPLLVEAALSRTRCHQLYFYLVGSVGDFSPDSANPLAALCLINLPRIRTLTISSVLRYGLDLSVKTNPLWVTPAPLLVDLELWCMALPPDISFPALQKLVLMWCNFSWESLPIRAGFKHLSISLPSSKISAEDLVHKLQVIGPTVEFLQLNDVLLPTNTLLTSTRLSSQTRQDLPNLKSFGIYGRYAPPITFILDQFSLPLHTAHVGVQVQGIADQMNTIRAFVSCRGIEKWPVKLVNIHLQNTSIEFRIQEWKVDVGDAGDIDEREGTMDEAKNYEGQVADRNQEARSVSIKLECGDDLSDILPIFDVLPLTPIKVLFFSGNYNGDNVSALAERLDAQGAIEQLNIIRSFVPAFSLVMEEQIQQLRELVDHNGDIVEADLEEEIKSQCRNILTFHQLIVLIYYQDEAVRGLLNPGHFHVLREWLMWRRAVGLGLKTLVFENVGIPHGVDRALYIGLVEEFALERTPFAEVGGGSKEAFEMDSDA</sequence>
<reference evidence="1 2" key="1">
    <citation type="journal article" date="2019" name="Nat. Ecol. Evol.">
        <title>Megaphylogeny resolves global patterns of mushroom evolution.</title>
        <authorList>
            <person name="Varga T."/>
            <person name="Krizsan K."/>
            <person name="Foldi C."/>
            <person name="Dima B."/>
            <person name="Sanchez-Garcia M."/>
            <person name="Sanchez-Ramirez S."/>
            <person name="Szollosi G.J."/>
            <person name="Szarkandi J.G."/>
            <person name="Papp V."/>
            <person name="Albert L."/>
            <person name="Andreopoulos W."/>
            <person name="Angelini C."/>
            <person name="Antonin V."/>
            <person name="Barry K.W."/>
            <person name="Bougher N.L."/>
            <person name="Buchanan P."/>
            <person name="Buyck B."/>
            <person name="Bense V."/>
            <person name="Catcheside P."/>
            <person name="Chovatia M."/>
            <person name="Cooper J."/>
            <person name="Damon W."/>
            <person name="Desjardin D."/>
            <person name="Finy P."/>
            <person name="Geml J."/>
            <person name="Haridas S."/>
            <person name="Hughes K."/>
            <person name="Justo A."/>
            <person name="Karasinski D."/>
            <person name="Kautmanova I."/>
            <person name="Kiss B."/>
            <person name="Kocsube S."/>
            <person name="Kotiranta H."/>
            <person name="LaButti K.M."/>
            <person name="Lechner B.E."/>
            <person name="Liimatainen K."/>
            <person name="Lipzen A."/>
            <person name="Lukacs Z."/>
            <person name="Mihaltcheva S."/>
            <person name="Morgado L.N."/>
            <person name="Niskanen T."/>
            <person name="Noordeloos M.E."/>
            <person name="Ohm R.A."/>
            <person name="Ortiz-Santana B."/>
            <person name="Ovrebo C."/>
            <person name="Racz N."/>
            <person name="Riley R."/>
            <person name="Savchenko A."/>
            <person name="Shiryaev A."/>
            <person name="Soop K."/>
            <person name="Spirin V."/>
            <person name="Szebenyi C."/>
            <person name="Tomsovsky M."/>
            <person name="Tulloss R.E."/>
            <person name="Uehling J."/>
            <person name="Grigoriev I.V."/>
            <person name="Vagvolgyi C."/>
            <person name="Papp T."/>
            <person name="Martin F.M."/>
            <person name="Miettinen O."/>
            <person name="Hibbett D.S."/>
            <person name="Nagy L.G."/>
        </authorList>
    </citation>
    <scope>NUCLEOTIDE SEQUENCE [LARGE SCALE GENOMIC DNA]</scope>
    <source>
        <strain evidence="1 2">NL-1719</strain>
    </source>
</reference>